<dbReference type="Gene3D" id="3.40.50.720">
    <property type="entry name" value="NAD(P)-binding Rossmann-like Domain"/>
    <property type="match status" value="1"/>
</dbReference>
<dbReference type="SUPFAM" id="SSF55347">
    <property type="entry name" value="Glyceraldehyde-3-phosphate dehydrogenase-like, C-terminal domain"/>
    <property type="match status" value="1"/>
</dbReference>
<dbReference type="Gene3D" id="3.30.360.10">
    <property type="entry name" value="Dihydrodipicolinate Reductase, domain 2"/>
    <property type="match status" value="1"/>
</dbReference>
<evidence type="ECO:0000313" key="3">
    <source>
        <dbReference type="EMBL" id="MBB4658407.1"/>
    </source>
</evidence>
<accession>A0A840I0Z6</accession>
<dbReference type="RefSeq" id="WP_183816201.1">
    <property type="nucleotide sequence ID" value="NZ_JACHOB010000001.1"/>
</dbReference>
<dbReference type="Proteomes" id="UP000563524">
    <property type="component" value="Unassembled WGS sequence"/>
</dbReference>
<organism evidence="3 4">
    <name type="scientific">Parvularcula dongshanensis</name>
    <dbReference type="NCBI Taxonomy" id="1173995"/>
    <lineage>
        <taxon>Bacteria</taxon>
        <taxon>Pseudomonadati</taxon>
        <taxon>Pseudomonadota</taxon>
        <taxon>Alphaproteobacteria</taxon>
        <taxon>Parvularculales</taxon>
        <taxon>Parvularculaceae</taxon>
        <taxon>Parvularcula</taxon>
    </lineage>
</organism>
<dbReference type="PIRSF" id="PIRSF015578">
    <property type="entry name" value="Myoinos-ppht_syn"/>
    <property type="match status" value="1"/>
</dbReference>
<comment type="caution">
    <text evidence="3">The sequence shown here is derived from an EMBL/GenBank/DDBJ whole genome shotgun (WGS) entry which is preliminary data.</text>
</comment>
<dbReference type="GO" id="GO:0006021">
    <property type="term" value="P:inositol biosynthetic process"/>
    <property type="evidence" value="ECO:0007669"/>
    <property type="project" value="InterPro"/>
</dbReference>
<reference evidence="3 4" key="1">
    <citation type="submission" date="2020-08" db="EMBL/GenBank/DDBJ databases">
        <title>Genomic Encyclopedia of Type Strains, Phase IV (KMG-IV): sequencing the most valuable type-strain genomes for metagenomic binning, comparative biology and taxonomic classification.</title>
        <authorList>
            <person name="Goeker M."/>
        </authorList>
    </citation>
    <scope>NUCLEOTIDE SEQUENCE [LARGE SCALE GENOMIC DNA]</scope>
    <source>
        <strain evidence="3 4">DSM 102850</strain>
    </source>
</reference>
<protein>
    <submittedName>
        <fullName evidence="3">Myo-inositol-1-phosphate synthase</fullName>
        <ecNumber evidence="3">5.5.1.4</ecNumber>
    </submittedName>
</protein>
<evidence type="ECO:0000256" key="1">
    <source>
        <dbReference type="ARBA" id="ARBA00010813"/>
    </source>
</evidence>
<dbReference type="GO" id="GO:0008654">
    <property type="term" value="P:phospholipid biosynthetic process"/>
    <property type="evidence" value="ECO:0007669"/>
    <property type="project" value="InterPro"/>
</dbReference>
<dbReference type="Pfam" id="PF07994">
    <property type="entry name" value="NAD_binding_5"/>
    <property type="match status" value="1"/>
</dbReference>
<proteinExistence type="inferred from homology"/>
<dbReference type="AlphaFoldDB" id="A0A840I0Z6"/>
<dbReference type="EMBL" id="JACHOB010000001">
    <property type="protein sequence ID" value="MBB4658407.1"/>
    <property type="molecule type" value="Genomic_DNA"/>
</dbReference>
<feature type="domain" description="Myo-inositol-1-phosphate synthase GAPDH-like" evidence="2">
    <location>
        <begin position="228"/>
        <end position="333"/>
    </location>
</feature>
<comment type="similarity">
    <text evidence="1">Belongs to the myo-inositol 1-phosphate synthase family.</text>
</comment>
<dbReference type="SUPFAM" id="SSF51735">
    <property type="entry name" value="NAD(P)-binding Rossmann-fold domains"/>
    <property type="match status" value="1"/>
</dbReference>
<keyword evidence="4" id="KW-1185">Reference proteome</keyword>
<dbReference type="Pfam" id="PF01658">
    <property type="entry name" value="Inos-1-P_synth"/>
    <property type="match status" value="1"/>
</dbReference>
<keyword evidence="3" id="KW-0413">Isomerase</keyword>
<evidence type="ECO:0000259" key="2">
    <source>
        <dbReference type="Pfam" id="PF01658"/>
    </source>
</evidence>
<dbReference type="PANTHER" id="PTHR11510">
    <property type="entry name" value="MYO-INOSITOL-1 PHOSPHATE SYNTHASE"/>
    <property type="match status" value="1"/>
</dbReference>
<gene>
    <name evidence="3" type="ORF">GGQ59_000907</name>
</gene>
<sequence length="395" mass="42072">MSQTQDRLGVAVVGLGGAVATTAIAGIESIKSGSNDLSGLPLADRAVGGLKPYDGLVFGGWDLCEDDLGTAALGHGVLSEKHLSGGAAALKDMHAWPAVGSEDFCKNVTGGNKIAVAGHRGAVERIHDDLSMFKEEQGLDRVVMLNLASTERTPDLSAEAFSSREAFERALDRDDPEISPAMLYAYAAITADTPYGNFTPSVAADVPVLAALAAERGVPVAGKDGKTGQTFLKTVIAPALRARALHVDGWFSTNILGNRDGLALDDPNSLKSKVGTKLSVLDQILGYPVEDHQVHIHYYRPRGDDKEAWDNIDISGFLGERMQIKVDFLCKDSVLAAPLAIEIARTLDLAKTRGQGGVQEQLSVFFKMPQTKDGALPEHAFLKQVQTLDDWLGEA</sequence>
<dbReference type="InterPro" id="IPR013021">
    <property type="entry name" value="Myo-inos-1-P_Synthase_GAPDH"/>
</dbReference>
<dbReference type="EC" id="5.5.1.4" evidence="3"/>
<dbReference type="InterPro" id="IPR036291">
    <property type="entry name" value="NAD(P)-bd_dom_sf"/>
</dbReference>
<evidence type="ECO:0000313" key="4">
    <source>
        <dbReference type="Proteomes" id="UP000563524"/>
    </source>
</evidence>
<dbReference type="InterPro" id="IPR002587">
    <property type="entry name" value="Myo-inos-1-P_Synthase"/>
</dbReference>
<dbReference type="GO" id="GO:0004512">
    <property type="term" value="F:inositol-3-phosphate synthase activity"/>
    <property type="evidence" value="ECO:0007669"/>
    <property type="project" value="UniProtKB-EC"/>
</dbReference>
<name>A0A840I0Z6_9PROT</name>